<comment type="caution">
    <text evidence="2">The sequence shown here is derived from an EMBL/GenBank/DDBJ whole genome shotgun (WGS) entry which is preliminary data.</text>
</comment>
<sequence>MTNARDPHLDRDALREEPGRPVPRNPHDEEAAPEATDVTPSSKGLGAVWGDAERTPNPGPVKPPTEVDQAAMDAVEAEYAVERTEEGERYLTPRDGDTEGTTTDEFPESP</sequence>
<gene>
    <name evidence="2" type="ORF">GCM10009849_33120</name>
</gene>
<dbReference type="RefSeq" id="WP_344300909.1">
    <property type="nucleotide sequence ID" value="NZ_BAAAQW010000012.1"/>
</dbReference>
<accession>A0ABN3C1L7</accession>
<dbReference type="EMBL" id="BAAAQW010000012">
    <property type="protein sequence ID" value="GAA2202893.1"/>
    <property type="molecule type" value="Genomic_DNA"/>
</dbReference>
<keyword evidence="3" id="KW-1185">Reference proteome</keyword>
<evidence type="ECO:0000313" key="3">
    <source>
        <dbReference type="Proteomes" id="UP001500432"/>
    </source>
</evidence>
<dbReference type="Proteomes" id="UP001500432">
    <property type="component" value="Unassembled WGS sequence"/>
</dbReference>
<evidence type="ECO:0008006" key="4">
    <source>
        <dbReference type="Google" id="ProtNLM"/>
    </source>
</evidence>
<reference evidence="3" key="1">
    <citation type="journal article" date="2019" name="Int. J. Syst. Evol. Microbiol.">
        <title>The Global Catalogue of Microorganisms (GCM) 10K type strain sequencing project: providing services to taxonomists for standard genome sequencing and annotation.</title>
        <authorList>
            <consortium name="The Broad Institute Genomics Platform"/>
            <consortium name="The Broad Institute Genome Sequencing Center for Infectious Disease"/>
            <person name="Wu L."/>
            <person name="Ma J."/>
        </authorList>
    </citation>
    <scope>NUCLEOTIDE SEQUENCE [LARGE SCALE GENOMIC DNA]</scope>
    <source>
        <strain evidence="3">JCM 16034</strain>
    </source>
</reference>
<protein>
    <recommendedName>
        <fullName evidence="4">DUF5709 domain-containing protein</fullName>
    </recommendedName>
</protein>
<feature type="compositionally biased region" description="Basic and acidic residues" evidence="1">
    <location>
        <begin position="80"/>
        <end position="97"/>
    </location>
</feature>
<feature type="region of interest" description="Disordered" evidence="1">
    <location>
        <begin position="1"/>
        <end position="66"/>
    </location>
</feature>
<proteinExistence type="predicted"/>
<evidence type="ECO:0000256" key="1">
    <source>
        <dbReference type="SAM" id="MobiDB-lite"/>
    </source>
</evidence>
<evidence type="ECO:0000313" key="2">
    <source>
        <dbReference type="EMBL" id="GAA2202893.1"/>
    </source>
</evidence>
<feature type="compositionally biased region" description="Basic and acidic residues" evidence="1">
    <location>
        <begin position="1"/>
        <end position="30"/>
    </location>
</feature>
<feature type="region of interest" description="Disordered" evidence="1">
    <location>
        <begin position="80"/>
        <end position="110"/>
    </location>
</feature>
<organism evidence="2 3">
    <name type="scientific">Sinomonas flava</name>
    <dbReference type="NCBI Taxonomy" id="496857"/>
    <lineage>
        <taxon>Bacteria</taxon>
        <taxon>Bacillati</taxon>
        <taxon>Actinomycetota</taxon>
        <taxon>Actinomycetes</taxon>
        <taxon>Micrococcales</taxon>
        <taxon>Micrococcaceae</taxon>
        <taxon>Sinomonas</taxon>
    </lineage>
</organism>
<name>A0ABN3C1L7_9MICC</name>